<evidence type="ECO:0000313" key="1">
    <source>
        <dbReference type="EMBL" id="VFK79521.1"/>
    </source>
</evidence>
<accession>A0A451BMJ0</accession>
<gene>
    <name evidence="1" type="ORF">BECKSD772D_GA0070982_10531</name>
</gene>
<dbReference type="EMBL" id="CAADHB010000053">
    <property type="protein sequence ID" value="VFK79521.1"/>
    <property type="molecule type" value="Genomic_DNA"/>
</dbReference>
<proteinExistence type="predicted"/>
<organism evidence="1">
    <name type="scientific">Candidatus Kentrum sp. SD</name>
    <dbReference type="NCBI Taxonomy" id="2126332"/>
    <lineage>
        <taxon>Bacteria</taxon>
        <taxon>Pseudomonadati</taxon>
        <taxon>Pseudomonadota</taxon>
        <taxon>Gammaproteobacteria</taxon>
        <taxon>Candidatus Kentrum</taxon>
    </lineage>
</organism>
<name>A0A451BMJ0_9GAMM</name>
<dbReference type="AlphaFoldDB" id="A0A451BMJ0"/>
<protein>
    <submittedName>
        <fullName evidence="1">Uncharacterized protein</fullName>
    </submittedName>
</protein>
<sequence>MADKDIVSKKIIGKLAAHLAIHLLDLPIVRSRAPAREPWNDVKMERMRLA</sequence>
<reference evidence="1" key="1">
    <citation type="submission" date="2019-02" db="EMBL/GenBank/DDBJ databases">
        <authorList>
            <person name="Gruber-Vodicka R. H."/>
            <person name="Seah K. B. B."/>
        </authorList>
    </citation>
    <scope>NUCLEOTIDE SEQUENCE</scope>
    <source>
        <strain evidence="1">BECK_S127</strain>
    </source>
</reference>